<evidence type="ECO:0000313" key="2">
    <source>
        <dbReference type="EMBL" id="SVD06658.1"/>
    </source>
</evidence>
<dbReference type="NCBIfam" id="TIGR00079">
    <property type="entry name" value="pept_deformyl"/>
    <property type="match status" value="1"/>
</dbReference>
<dbReference type="PANTHER" id="PTHR10458">
    <property type="entry name" value="PEPTIDE DEFORMYLASE"/>
    <property type="match status" value="1"/>
</dbReference>
<dbReference type="PIRSF" id="PIRSF004749">
    <property type="entry name" value="Pep_def"/>
    <property type="match status" value="1"/>
</dbReference>
<gene>
    <name evidence="2" type="ORF">METZ01_LOCUS359512</name>
</gene>
<dbReference type="Gene3D" id="3.90.45.10">
    <property type="entry name" value="Peptide deformylase"/>
    <property type="match status" value="1"/>
</dbReference>
<dbReference type="InterPro" id="IPR023635">
    <property type="entry name" value="Peptide_deformylase"/>
</dbReference>
<evidence type="ECO:0000256" key="1">
    <source>
        <dbReference type="ARBA" id="ARBA00010759"/>
    </source>
</evidence>
<dbReference type="PRINTS" id="PR01576">
    <property type="entry name" value="PDEFORMYLASE"/>
</dbReference>
<proteinExistence type="inferred from homology"/>
<dbReference type="InterPro" id="IPR036821">
    <property type="entry name" value="Peptide_deformylase_sf"/>
</dbReference>
<dbReference type="GO" id="GO:0042586">
    <property type="term" value="F:peptide deformylase activity"/>
    <property type="evidence" value="ECO:0007669"/>
    <property type="project" value="InterPro"/>
</dbReference>
<name>A0A382SBY3_9ZZZZ</name>
<comment type="similarity">
    <text evidence="1">Belongs to the polypeptide deformylase family.</text>
</comment>
<dbReference type="NCBIfam" id="NF001159">
    <property type="entry name" value="PRK00150.1-3"/>
    <property type="match status" value="1"/>
</dbReference>
<sequence length="148" mass="16814">MMDSMYEAEGIGLAANQIGVNKNLFVVDISHVDENENPRVFINGKIKNSQGESEYSEGCLSLPEIKFDITRPEIITFSFQDKDRKKKVEEFNGLLARAIQHEVDHLNGILIIDRVSKAARIPYLKNIRNIKNTAFKGSHLKPKPEVYL</sequence>
<dbReference type="EMBL" id="UINC01127501">
    <property type="protein sequence ID" value="SVD06658.1"/>
    <property type="molecule type" value="Genomic_DNA"/>
</dbReference>
<organism evidence="2">
    <name type="scientific">marine metagenome</name>
    <dbReference type="NCBI Taxonomy" id="408172"/>
    <lineage>
        <taxon>unclassified sequences</taxon>
        <taxon>metagenomes</taxon>
        <taxon>ecological metagenomes</taxon>
    </lineage>
</organism>
<dbReference type="SUPFAM" id="SSF56420">
    <property type="entry name" value="Peptide deformylase"/>
    <property type="match status" value="1"/>
</dbReference>
<dbReference type="Pfam" id="PF01327">
    <property type="entry name" value="Pep_deformylase"/>
    <property type="match status" value="1"/>
</dbReference>
<dbReference type="PANTHER" id="PTHR10458:SF22">
    <property type="entry name" value="PEPTIDE DEFORMYLASE"/>
    <property type="match status" value="1"/>
</dbReference>
<reference evidence="2" key="1">
    <citation type="submission" date="2018-05" db="EMBL/GenBank/DDBJ databases">
        <authorList>
            <person name="Lanie J.A."/>
            <person name="Ng W.-L."/>
            <person name="Kazmierczak K.M."/>
            <person name="Andrzejewski T.M."/>
            <person name="Davidsen T.M."/>
            <person name="Wayne K.J."/>
            <person name="Tettelin H."/>
            <person name="Glass J.I."/>
            <person name="Rusch D."/>
            <person name="Podicherti R."/>
            <person name="Tsui H.-C.T."/>
            <person name="Winkler M.E."/>
        </authorList>
    </citation>
    <scope>NUCLEOTIDE SEQUENCE</scope>
</reference>
<dbReference type="HAMAP" id="MF_00163">
    <property type="entry name" value="Pep_deformylase"/>
    <property type="match status" value="1"/>
</dbReference>
<accession>A0A382SBY3</accession>
<evidence type="ECO:0008006" key="3">
    <source>
        <dbReference type="Google" id="ProtNLM"/>
    </source>
</evidence>
<dbReference type="CDD" id="cd00487">
    <property type="entry name" value="Pep_deformylase"/>
    <property type="match status" value="1"/>
</dbReference>
<protein>
    <recommendedName>
        <fullName evidence="3">Peptide deformylase</fullName>
    </recommendedName>
</protein>
<dbReference type="AlphaFoldDB" id="A0A382SBY3"/>